<sequence>MPLQFDSAGAEKCIFGPLPHRHLRRQRRRRVRSFAHLPDRRRNPADQRRIAVETMVFGQFDHTAGKRLRVTDFRYFPPGLRGESPDLRRRADIARAGVADIGHHRSGLDRGQLAAVAKQHQPGSGP</sequence>
<protein>
    <submittedName>
        <fullName evidence="2">Uncharacterized protein</fullName>
    </submittedName>
</protein>
<organism evidence="2">
    <name type="scientific">bioreactor metagenome</name>
    <dbReference type="NCBI Taxonomy" id="1076179"/>
    <lineage>
        <taxon>unclassified sequences</taxon>
        <taxon>metagenomes</taxon>
        <taxon>ecological metagenomes</taxon>
    </lineage>
</organism>
<accession>A0A645DA50</accession>
<evidence type="ECO:0000313" key="2">
    <source>
        <dbReference type="EMBL" id="MPM85492.1"/>
    </source>
</evidence>
<dbReference type="EMBL" id="VSSQ01033782">
    <property type="protein sequence ID" value="MPM85492.1"/>
    <property type="molecule type" value="Genomic_DNA"/>
</dbReference>
<reference evidence="2" key="1">
    <citation type="submission" date="2019-08" db="EMBL/GenBank/DDBJ databases">
        <authorList>
            <person name="Kucharzyk K."/>
            <person name="Murdoch R.W."/>
            <person name="Higgins S."/>
            <person name="Loffler F."/>
        </authorList>
    </citation>
    <scope>NUCLEOTIDE SEQUENCE</scope>
</reference>
<gene>
    <name evidence="2" type="ORF">SDC9_132573</name>
</gene>
<evidence type="ECO:0000256" key="1">
    <source>
        <dbReference type="SAM" id="MobiDB-lite"/>
    </source>
</evidence>
<name>A0A645DA50_9ZZZZ</name>
<dbReference type="AlphaFoldDB" id="A0A645DA50"/>
<proteinExistence type="predicted"/>
<feature type="region of interest" description="Disordered" evidence="1">
    <location>
        <begin position="103"/>
        <end position="126"/>
    </location>
</feature>
<feature type="region of interest" description="Disordered" evidence="1">
    <location>
        <begin position="25"/>
        <end position="45"/>
    </location>
</feature>
<comment type="caution">
    <text evidence="2">The sequence shown here is derived from an EMBL/GenBank/DDBJ whole genome shotgun (WGS) entry which is preliminary data.</text>
</comment>